<evidence type="ECO:0000313" key="2">
    <source>
        <dbReference type="EMBL" id="GAB0193557.1"/>
    </source>
</evidence>
<dbReference type="PANTHER" id="PTHR33332">
    <property type="entry name" value="REVERSE TRANSCRIPTASE DOMAIN-CONTAINING PROTEIN"/>
    <property type="match status" value="1"/>
</dbReference>
<evidence type="ECO:0000313" key="3">
    <source>
        <dbReference type="Proteomes" id="UP001623348"/>
    </source>
</evidence>
<protein>
    <recommendedName>
        <fullName evidence="1">Reverse transcriptase domain-containing protein</fullName>
    </recommendedName>
</protein>
<proteinExistence type="predicted"/>
<gene>
    <name evidence="2" type="ORF">GRJ2_001821000</name>
</gene>
<feature type="domain" description="Reverse transcriptase" evidence="1">
    <location>
        <begin position="1"/>
        <end position="140"/>
    </location>
</feature>
<dbReference type="Pfam" id="PF00078">
    <property type="entry name" value="RVT_1"/>
    <property type="match status" value="1"/>
</dbReference>
<keyword evidence="3" id="KW-1185">Reference proteome</keyword>
<evidence type="ECO:0000259" key="1">
    <source>
        <dbReference type="PROSITE" id="PS50878"/>
    </source>
</evidence>
<comment type="caution">
    <text evidence="2">The sequence shown here is derived from an EMBL/GenBank/DDBJ whole genome shotgun (WGS) entry which is preliminary data.</text>
</comment>
<reference evidence="2 3" key="1">
    <citation type="submission" date="2024-06" db="EMBL/GenBank/DDBJ databases">
        <title>The draft genome of Grus japonensis, version 3.</title>
        <authorList>
            <person name="Nabeshima K."/>
            <person name="Suzuki S."/>
            <person name="Onuma M."/>
        </authorList>
    </citation>
    <scope>NUCLEOTIDE SEQUENCE [LARGE SCALE GENOMIC DNA]</scope>
    <source>
        <strain evidence="2 3">451A</strain>
    </source>
</reference>
<sequence>MEQILLETMLRLTALVDKGTATDVICLDLCKAFDTVPHNILVPKLERYGFDQWTAPWIRTWLDGCTQRVSVNGSMSKWRPVTSGIPQELVLGLALFNISFSDMDSGIESTLSKFADNTKLCGVVDTLEGRDASQRDLDRL</sequence>
<dbReference type="InterPro" id="IPR000477">
    <property type="entry name" value="RT_dom"/>
</dbReference>
<name>A0ABC9X9Y1_GRUJA</name>
<dbReference type="Proteomes" id="UP001623348">
    <property type="component" value="Unassembled WGS sequence"/>
</dbReference>
<dbReference type="AlphaFoldDB" id="A0ABC9X9Y1"/>
<organism evidence="2 3">
    <name type="scientific">Grus japonensis</name>
    <name type="common">Japanese crane</name>
    <name type="synonym">Red-crowned crane</name>
    <dbReference type="NCBI Taxonomy" id="30415"/>
    <lineage>
        <taxon>Eukaryota</taxon>
        <taxon>Metazoa</taxon>
        <taxon>Chordata</taxon>
        <taxon>Craniata</taxon>
        <taxon>Vertebrata</taxon>
        <taxon>Euteleostomi</taxon>
        <taxon>Archelosauria</taxon>
        <taxon>Archosauria</taxon>
        <taxon>Dinosauria</taxon>
        <taxon>Saurischia</taxon>
        <taxon>Theropoda</taxon>
        <taxon>Coelurosauria</taxon>
        <taxon>Aves</taxon>
        <taxon>Neognathae</taxon>
        <taxon>Neoaves</taxon>
        <taxon>Gruiformes</taxon>
        <taxon>Gruidae</taxon>
        <taxon>Grus</taxon>
    </lineage>
</organism>
<accession>A0ABC9X9Y1</accession>
<dbReference type="PROSITE" id="PS50878">
    <property type="entry name" value="RT_POL"/>
    <property type="match status" value="1"/>
</dbReference>
<dbReference type="EMBL" id="BAAFJT010000009">
    <property type="protein sequence ID" value="GAB0193557.1"/>
    <property type="molecule type" value="Genomic_DNA"/>
</dbReference>